<dbReference type="PANTHER" id="PTHR37694">
    <property type="entry name" value="SLR8022 PROTEIN"/>
    <property type="match status" value="1"/>
</dbReference>
<dbReference type="InterPro" id="IPR014710">
    <property type="entry name" value="RmlC-like_jellyroll"/>
</dbReference>
<proteinExistence type="predicted"/>
<feature type="domain" description="Cupin type-2" evidence="1">
    <location>
        <begin position="31"/>
        <end position="99"/>
    </location>
</feature>
<dbReference type="InterPro" id="IPR011051">
    <property type="entry name" value="RmlC_Cupin_sf"/>
</dbReference>
<dbReference type="Proteomes" id="UP001597301">
    <property type="component" value="Unassembled WGS sequence"/>
</dbReference>
<dbReference type="SUPFAM" id="SSF51182">
    <property type="entry name" value="RmlC-like cupins"/>
    <property type="match status" value="1"/>
</dbReference>
<comment type="caution">
    <text evidence="2">The sequence shown here is derived from an EMBL/GenBank/DDBJ whole genome shotgun (WGS) entry which is preliminary data.</text>
</comment>
<sequence>MMKNLDEYLEFHEDRFVRKNLFQEGKTTAFLLNFLPGQTIPPHPHPNAHIYLTVIQGKGTCTIGEKEFFMSQNDMIHCTDEQMLSIENTGNEPLSILCVMAKD</sequence>
<name>A0ABW4KNC3_9BACI</name>
<evidence type="ECO:0000313" key="2">
    <source>
        <dbReference type="EMBL" id="MFD1708871.1"/>
    </source>
</evidence>
<dbReference type="PANTHER" id="PTHR37694:SF1">
    <property type="entry name" value="SLR8022 PROTEIN"/>
    <property type="match status" value="1"/>
</dbReference>
<dbReference type="InterPro" id="IPR013096">
    <property type="entry name" value="Cupin_2"/>
</dbReference>
<reference evidence="3" key="1">
    <citation type="journal article" date="2019" name="Int. J. Syst. Evol. Microbiol.">
        <title>The Global Catalogue of Microorganisms (GCM) 10K type strain sequencing project: providing services to taxonomists for standard genome sequencing and annotation.</title>
        <authorList>
            <consortium name="The Broad Institute Genomics Platform"/>
            <consortium name="The Broad Institute Genome Sequencing Center for Infectious Disease"/>
            <person name="Wu L."/>
            <person name="Ma J."/>
        </authorList>
    </citation>
    <scope>NUCLEOTIDE SEQUENCE [LARGE SCALE GENOMIC DNA]</scope>
    <source>
        <strain evidence="3">CGMCC 1.12295</strain>
    </source>
</reference>
<keyword evidence="3" id="KW-1185">Reference proteome</keyword>
<gene>
    <name evidence="2" type="ORF">ACFSCZ_19590</name>
</gene>
<dbReference type="Gene3D" id="2.60.120.10">
    <property type="entry name" value="Jelly Rolls"/>
    <property type="match status" value="1"/>
</dbReference>
<protein>
    <submittedName>
        <fullName evidence="2">Cupin domain-containing protein</fullName>
    </submittedName>
</protein>
<dbReference type="RefSeq" id="WP_380776720.1">
    <property type="nucleotide sequence ID" value="NZ_JBHUEO010000121.1"/>
</dbReference>
<organism evidence="2 3">
    <name type="scientific">Siminovitchia sediminis</name>
    <dbReference type="NCBI Taxonomy" id="1274353"/>
    <lineage>
        <taxon>Bacteria</taxon>
        <taxon>Bacillati</taxon>
        <taxon>Bacillota</taxon>
        <taxon>Bacilli</taxon>
        <taxon>Bacillales</taxon>
        <taxon>Bacillaceae</taxon>
        <taxon>Siminovitchia</taxon>
    </lineage>
</organism>
<accession>A0ABW4KNC3</accession>
<dbReference type="Pfam" id="PF07883">
    <property type="entry name" value="Cupin_2"/>
    <property type="match status" value="1"/>
</dbReference>
<dbReference type="EMBL" id="JBHUEO010000121">
    <property type="protein sequence ID" value="MFD1708871.1"/>
    <property type="molecule type" value="Genomic_DNA"/>
</dbReference>
<evidence type="ECO:0000313" key="3">
    <source>
        <dbReference type="Proteomes" id="UP001597301"/>
    </source>
</evidence>
<evidence type="ECO:0000259" key="1">
    <source>
        <dbReference type="Pfam" id="PF07883"/>
    </source>
</evidence>